<protein>
    <submittedName>
        <fullName evidence="1">Uncharacterized protein</fullName>
    </submittedName>
</protein>
<reference evidence="1 2" key="1">
    <citation type="submission" date="2024-07" db="EMBL/GenBank/DDBJ databases">
        <title>Chromosome-level genome assembly of the water stick insect Ranatra chinensis (Heteroptera: Nepidae).</title>
        <authorList>
            <person name="Liu X."/>
        </authorList>
    </citation>
    <scope>NUCLEOTIDE SEQUENCE [LARGE SCALE GENOMIC DNA]</scope>
    <source>
        <strain evidence="1">Cailab_2021Rc</strain>
        <tissue evidence="1">Muscle</tissue>
    </source>
</reference>
<comment type="caution">
    <text evidence="1">The sequence shown here is derived from an EMBL/GenBank/DDBJ whole genome shotgun (WGS) entry which is preliminary data.</text>
</comment>
<dbReference type="AlphaFoldDB" id="A0ABD0Z1L7"/>
<accession>A0ABD0Z1L7</accession>
<keyword evidence="2" id="KW-1185">Reference proteome</keyword>
<sequence length="245" mass="27441">MLSTSTAIVCGDYGIAVDRHRPWWDIPSEWWRVSTLLVGLASALSLLVAVTGISAACIPDVVHPTTARIFGAVQLIAEKGRYQYRGGLQYEYTCVQRVYVIAPFVCKCGKRESPGRVETVSRGASQPSRCVRGGHILPRLEGGWHPTTNLHFGHIHLGHITLTRHELFHTSYTRLRLIREDVAAHGLKFCRSQLWERILIGDQVGWELRAANFVAVLFSQLGYRLSDFVPSARSSPLQTLPKRLD</sequence>
<gene>
    <name evidence="1" type="ORF">AAG570_010799</name>
</gene>
<name>A0ABD0Z1L7_9HEMI</name>
<organism evidence="1 2">
    <name type="scientific">Ranatra chinensis</name>
    <dbReference type="NCBI Taxonomy" id="642074"/>
    <lineage>
        <taxon>Eukaryota</taxon>
        <taxon>Metazoa</taxon>
        <taxon>Ecdysozoa</taxon>
        <taxon>Arthropoda</taxon>
        <taxon>Hexapoda</taxon>
        <taxon>Insecta</taxon>
        <taxon>Pterygota</taxon>
        <taxon>Neoptera</taxon>
        <taxon>Paraneoptera</taxon>
        <taxon>Hemiptera</taxon>
        <taxon>Heteroptera</taxon>
        <taxon>Panheteroptera</taxon>
        <taxon>Nepomorpha</taxon>
        <taxon>Nepidae</taxon>
        <taxon>Ranatrinae</taxon>
        <taxon>Ranatra</taxon>
    </lineage>
</organism>
<evidence type="ECO:0000313" key="2">
    <source>
        <dbReference type="Proteomes" id="UP001558652"/>
    </source>
</evidence>
<dbReference type="Proteomes" id="UP001558652">
    <property type="component" value="Unassembled WGS sequence"/>
</dbReference>
<evidence type="ECO:0000313" key="1">
    <source>
        <dbReference type="EMBL" id="KAL1132847.1"/>
    </source>
</evidence>
<dbReference type="EMBL" id="JBFDAA010000005">
    <property type="protein sequence ID" value="KAL1132847.1"/>
    <property type="molecule type" value="Genomic_DNA"/>
</dbReference>
<proteinExistence type="predicted"/>